<keyword evidence="11" id="KW-0067">ATP-binding</keyword>
<feature type="region of interest" description="Disordered" evidence="21">
    <location>
        <begin position="188"/>
        <end position="211"/>
    </location>
</feature>
<comment type="catalytic activity">
    <reaction evidence="18">
        <text>L-threonyl-[protein] + ATP = O-phospho-L-threonyl-[protein] + ADP + H(+)</text>
        <dbReference type="Rhea" id="RHEA:46608"/>
        <dbReference type="Rhea" id="RHEA-COMP:11060"/>
        <dbReference type="Rhea" id="RHEA-COMP:11605"/>
        <dbReference type="ChEBI" id="CHEBI:15378"/>
        <dbReference type="ChEBI" id="CHEBI:30013"/>
        <dbReference type="ChEBI" id="CHEBI:30616"/>
        <dbReference type="ChEBI" id="CHEBI:61977"/>
        <dbReference type="ChEBI" id="CHEBI:456216"/>
        <dbReference type="EC" id="2.7.11.22"/>
    </reaction>
</comment>
<evidence type="ECO:0000256" key="11">
    <source>
        <dbReference type="ARBA" id="ARBA00022840"/>
    </source>
</evidence>
<organism evidence="23 24">
    <name type="scientific">Candida viswanathii</name>
    <dbReference type="NCBI Taxonomy" id="5486"/>
    <lineage>
        <taxon>Eukaryota</taxon>
        <taxon>Fungi</taxon>
        <taxon>Dikarya</taxon>
        <taxon>Ascomycota</taxon>
        <taxon>Saccharomycotina</taxon>
        <taxon>Pichiomycetes</taxon>
        <taxon>Debaryomycetaceae</taxon>
        <taxon>Candida/Lodderomyces clade</taxon>
        <taxon>Candida</taxon>
    </lineage>
</organism>
<evidence type="ECO:0000256" key="8">
    <source>
        <dbReference type="ARBA" id="ARBA00022723"/>
    </source>
</evidence>
<keyword evidence="14" id="KW-0010">Activator</keyword>
<dbReference type="GO" id="GO:0016592">
    <property type="term" value="C:mediator complex"/>
    <property type="evidence" value="ECO:0007669"/>
    <property type="project" value="TreeGrafter"/>
</dbReference>
<evidence type="ECO:0000256" key="18">
    <source>
        <dbReference type="ARBA" id="ARBA00047811"/>
    </source>
</evidence>
<evidence type="ECO:0000256" key="5">
    <source>
        <dbReference type="ARBA" id="ARBA00022491"/>
    </source>
</evidence>
<dbReference type="GO" id="GO:0004693">
    <property type="term" value="F:cyclin-dependent protein serine/threonine kinase activity"/>
    <property type="evidence" value="ECO:0007669"/>
    <property type="project" value="UniProtKB-EC"/>
</dbReference>
<feature type="compositionally biased region" description="Low complexity" evidence="21">
    <location>
        <begin position="257"/>
        <end position="282"/>
    </location>
</feature>
<dbReference type="InterPro" id="IPR011009">
    <property type="entry name" value="Kinase-like_dom_sf"/>
</dbReference>
<evidence type="ECO:0000256" key="21">
    <source>
        <dbReference type="SAM" id="MobiDB-lite"/>
    </source>
</evidence>
<keyword evidence="12" id="KW-0460">Magnesium</keyword>
<dbReference type="PROSITE" id="PS00108">
    <property type="entry name" value="PROTEIN_KINASE_ST"/>
    <property type="match status" value="1"/>
</dbReference>
<evidence type="ECO:0000256" key="10">
    <source>
        <dbReference type="ARBA" id="ARBA00022777"/>
    </source>
</evidence>
<dbReference type="EC" id="2.7.11.22" evidence="4"/>
<evidence type="ECO:0000256" key="6">
    <source>
        <dbReference type="ARBA" id="ARBA00022527"/>
    </source>
</evidence>
<dbReference type="PROSITE" id="PS50011">
    <property type="entry name" value="PROTEIN_KINASE_DOM"/>
    <property type="match status" value="1"/>
</dbReference>
<proteinExistence type="inferred from homology"/>
<reference evidence="23 24" key="1">
    <citation type="submission" date="2018-06" db="EMBL/GenBank/DDBJ databases">
        <title>Whole genome sequencing of Candida tropicalis (genome annotated by CSBL at Korea University).</title>
        <authorList>
            <person name="Ahn J."/>
        </authorList>
    </citation>
    <scope>NUCLEOTIDE SEQUENCE [LARGE SCALE GENOMIC DNA]</scope>
    <source>
        <strain evidence="23 24">ATCC 20962</strain>
    </source>
</reference>
<dbReference type="Pfam" id="PF00069">
    <property type="entry name" value="Pkinase"/>
    <property type="match status" value="1"/>
</dbReference>
<dbReference type="PANTHER" id="PTHR24056:SF495">
    <property type="entry name" value="CYCLIN-DEPENDENT KINASE 8-RELATED"/>
    <property type="match status" value="1"/>
</dbReference>
<comment type="caution">
    <text evidence="23">The sequence shown here is derived from an EMBL/GenBank/DDBJ whole genome shotgun (WGS) entry which is preliminary data.</text>
</comment>
<evidence type="ECO:0000256" key="17">
    <source>
        <dbReference type="ARBA" id="ARBA00041823"/>
    </source>
</evidence>
<feature type="region of interest" description="Disordered" evidence="21">
    <location>
        <begin position="612"/>
        <end position="649"/>
    </location>
</feature>
<evidence type="ECO:0000256" key="13">
    <source>
        <dbReference type="ARBA" id="ARBA00023015"/>
    </source>
</evidence>
<feature type="compositionally biased region" description="Low complexity" evidence="21">
    <location>
        <begin position="31"/>
        <end position="52"/>
    </location>
</feature>
<dbReference type="SMART" id="SM00220">
    <property type="entry name" value="S_TKc"/>
    <property type="match status" value="1"/>
</dbReference>
<dbReference type="OrthoDB" id="6284126at2759"/>
<evidence type="ECO:0000256" key="14">
    <source>
        <dbReference type="ARBA" id="ARBA00023159"/>
    </source>
</evidence>
<evidence type="ECO:0000256" key="19">
    <source>
        <dbReference type="ARBA" id="ARBA00048367"/>
    </source>
</evidence>
<dbReference type="InterPro" id="IPR050108">
    <property type="entry name" value="CDK"/>
</dbReference>
<keyword evidence="13" id="KW-0805">Transcription regulation</keyword>
<dbReference type="GO" id="GO:0046872">
    <property type="term" value="F:metal ion binding"/>
    <property type="evidence" value="ECO:0007669"/>
    <property type="project" value="UniProtKB-KW"/>
</dbReference>
<evidence type="ECO:0000259" key="22">
    <source>
        <dbReference type="PROSITE" id="PS50011"/>
    </source>
</evidence>
<dbReference type="FunFam" id="1.10.510.10:FF:000408">
    <property type="entry name" value="Serine/threonine-protein kinase SSN3"/>
    <property type="match status" value="1"/>
</dbReference>
<protein>
    <recommendedName>
        <fullName evidence="17">Cyclin-dependent kinase 8</fullName>
        <ecNumber evidence="4">2.7.11.22</ecNumber>
        <ecNumber evidence="3">2.7.11.23</ecNumber>
    </recommendedName>
</protein>
<feature type="region of interest" description="Disordered" evidence="21">
    <location>
        <begin position="1"/>
        <end position="91"/>
    </location>
</feature>
<evidence type="ECO:0000256" key="3">
    <source>
        <dbReference type="ARBA" id="ARBA00012409"/>
    </source>
</evidence>
<keyword evidence="24" id="KW-1185">Reference proteome</keyword>
<keyword evidence="7" id="KW-0808">Transferase</keyword>
<keyword evidence="9" id="KW-0547">Nucleotide-binding</keyword>
<dbReference type="InterPro" id="IPR000719">
    <property type="entry name" value="Prot_kinase_dom"/>
</dbReference>
<evidence type="ECO:0000256" key="1">
    <source>
        <dbReference type="ARBA" id="ARBA00004123"/>
    </source>
</evidence>
<dbReference type="EMBL" id="QLNQ01000001">
    <property type="protein sequence ID" value="RCK67373.1"/>
    <property type="molecule type" value="Genomic_DNA"/>
</dbReference>
<keyword evidence="15" id="KW-0804">Transcription</keyword>
<dbReference type="Gene3D" id="1.10.510.10">
    <property type="entry name" value="Transferase(Phosphotransferase) domain 1"/>
    <property type="match status" value="1"/>
</dbReference>
<keyword evidence="6" id="KW-0723">Serine/threonine-protein kinase</keyword>
<evidence type="ECO:0000256" key="20">
    <source>
        <dbReference type="ARBA" id="ARBA00049280"/>
    </source>
</evidence>
<dbReference type="PANTHER" id="PTHR24056">
    <property type="entry name" value="CELL DIVISION PROTEIN KINASE"/>
    <property type="match status" value="1"/>
</dbReference>
<comment type="catalytic activity">
    <reaction evidence="20">
        <text>[DNA-directed RNA polymerase] + ATP = phospho-[DNA-directed RNA polymerase] + ADP + H(+)</text>
        <dbReference type="Rhea" id="RHEA:10216"/>
        <dbReference type="Rhea" id="RHEA-COMP:11321"/>
        <dbReference type="Rhea" id="RHEA-COMP:11322"/>
        <dbReference type="ChEBI" id="CHEBI:15378"/>
        <dbReference type="ChEBI" id="CHEBI:30616"/>
        <dbReference type="ChEBI" id="CHEBI:43176"/>
        <dbReference type="ChEBI" id="CHEBI:68546"/>
        <dbReference type="ChEBI" id="CHEBI:456216"/>
        <dbReference type="EC" id="2.7.11.23"/>
    </reaction>
</comment>
<evidence type="ECO:0000256" key="7">
    <source>
        <dbReference type="ARBA" id="ARBA00022679"/>
    </source>
</evidence>
<evidence type="ECO:0000313" key="23">
    <source>
        <dbReference type="EMBL" id="RCK67373.1"/>
    </source>
</evidence>
<evidence type="ECO:0000256" key="15">
    <source>
        <dbReference type="ARBA" id="ARBA00023163"/>
    </source>
</evidence>
<evidence type="ECO:0000256" key="12">
    <source>
        <dbReference type="ARBA" id="ARBA00022842"/>
    </source>
</evidence>
<comment type="catalytic activity">
    <reaction evidence="19">
        <text>L-seryl-[protein] + ATP = O-phospho-L-seryl-[protein] + ADP + H(+)</text>
        <dbReference type="Rhea" id="RHEA:17989"/>
        <dbReference type="Rhea" id="RHEA-COMP:9863"/>
        <dbReference type="Rhea" id="RHEA-COMP:11604"/>
        <dbReference type="ChEBI" id="CHEBI:15378"/>
        <dbReference type="ChEBI" id="CHEBI:29999"/>
        <dbReference type="ChEBI" id="CHEBI:30616"/>
        <dbReference type="ChEBI" id="CHEBI:83421"/>
        <dbReference type="ChEBI" id="CHEBI:456216"/>
        <dbReference type="EC" id="2.7.11.22"/>
    </reaction>
</comment>
<feature type="compositionally biased region" description="Low complexity" evidence="21">
    <location>
        <begin position="630"/>
        <end position="649"/>
    </location>
</feature>
<feature type="compositionally biased region" description="Low complexity" evidence="21">
    <location>
        <begin position="193"/>
        <end position="204"/>
    </location>
</feature>
<feature type="region of interest" description="Disordered" evidence="21">
    <location>
        <begin position="667"/>
        <end position="688"/>
    </location>
</feature>
<evidence type="ECO:0000256" key="4">
    <source>
        <dbReference type="ARBA" id="ARBA00012425"/>
    </source>
</evidence>
<keyword evidence="16" id="KW-0539">Nucleus</keyword>
<sequence length="688" mass="75868">MNYSTTSGGPGGPYRKLNNIPSHQQHHHHAQQNQQQYTQQQLQHQQNLQHIMQQHHHQQQQAQHLQQSQGQLPMRSNMPHHQLPRAASGAGGLVGGVGGGAVGGGGGVGGGPGVGGVGGPGGAVPTSSATFRTNSIPQPALMALNSILTLGPFKHRKDLTRESVLSTYQIMGYIAAGTYGKVYKAKLKNDKPSGSMNNSSSTDDNGNDMLDESIVSPEINLGNGANGNAINNGNAGALPQFYAIKKFKSDNHHHHGNNNGRAGGNNSNNNTVNNLNKSQNQNNQNSIHQDEVLHYTGISQSAIREMSLCRELNNKNITKLVDIILENKSIYMVFEFCEHDLLQIIHYQSHPEFKPIPNSTIKSLIWQILNGVTFLHKNWIFHRDLKPANIMVTSQGVVKIGDLGLARKFKDPLQSLYTGDKVVVTIWYRAPELLLGTRHYTPALDLWAIGCILGEILSLRPMFKGEECKIDLNNKKSVPFQKNQLQKIVEILGTPTTDIWPSLNKYPEYLSFTQNFNQNYINNLSNWFKMINGGNNNNNNSSTSSSTSSTSSTANCLDLLAGLLKYDPEQRLTADQALLHPYFLELPKVTENAFEGLTYKFPNRKIYTDDNDIVTGGGGGNANHHHHHQQVQQQQGQQGQQSQQLQSGGPIQIQQVQQLQQQIQSQQLQGYKRGGMDDLSGGIRKKRG</sequence>
<keyword evidence="8" id="KW-0479">Metal-binding</keyword>
<evidence type="ECO:0000256" key="2">
    <source>
        <dbReference type="ARBA" id="ARBA00006485"/>
    </source>
</evidence>
<dbReference type="Proteomes" id="UP000253472">
    <property type="component" value="Unassembled WGS sequence"/>
</dbReference>
<name>A0A367YNB0_9ASCO</name>
<dbReference type="GO" id="GO:0005524">
    <property type="term" value="F:ATP binding"/>
    <property type="evidence" value="ECO:0007669"/>
    <property type="project" value="UniProtKB-KW"/>
</dbReference>
<evidence type="ECO:0000256" key="9">
    <source>
        <dbReference type="ARBA" id="ARBA00022741"/>
    </source>
</evidence>
<dbReference type="SUPFAM" id="SSF56112">
    <property type="entry name" value="Protein kinase-like (PK-like)"/>
    <property type="match status" value="1"/>
</dbReference>
<evidence type="ECO:0000256" key="16">
    <source>
        <dbReference type="ARBA" id="ARBA00023242"/>
    </source>
</evidence>
<dbReference type="Gene3D" id="3.30.200.20">
    <property type="entry name" value="Phosphorylase Kinase, domain 1"/>
    <property type="match status" value="1"/>
</dbReference>
<comment type="similarity">
    <text evidence="2">Belongs to the protein kinase superfamily. CMGC Ser/Thr protein kinase family. CDC2/CDKX subfamily.</text>
</comment>
<dbReference type="InterPro" id="IPR008271">
    <property type="entry name" value="Ser/Thr_kinase_AS"/>
</dbReference>
<keyword evidence="5" id="KW-0678">Repressor</keyword>
<dbReference type="EC" id="2.7.11.23" evidence="3"/>
<dbReference type="GO" id="GO:0008353">
    <property type="term" value="F:RNA polymerase II CTD heptapeptide repeat kinase activity"/>
    <property type="evidence" value="ECO:0007669"/>
    <property type="project" value="UniProtKB-EC"/>
</dbReference>
<gene>
    <name evidence="23" type="primary">SSN3_0</name>
    <name evidence="23" type="ORF">Cantr_03062</name>
</gene>
<dbReference type="AlphaFoldDB" id="A0A367YNB0"/>
<dbReference type="STRING" id="5486.A0A367YNB0"/>
<feature type="compositionally biased region" description="Low complexity" evidence="21">
    <location>
        <begin position="59"/>
        <end position="72"/>
    </location>
</feature>
<comment type="subcellular location">
    <subcellularLocation>
        <location evidence="1">Nucleus</location>
    </subcellularLocation>
</comment>
<feature type="domain" description="Protein kinase" evidence="22">
    <location>
        <begin position="168"/>
        <end position="583"/>
    </location>
</feature>
<evidence type="ECO:0000313" key="24">
    <source>
        <dbReference type="Proteomes" id="UP000253472"/>
    </source>
</evidence>
<accession>A0A367YNB0</accession>
<keyword evidence="10 23" id="KW-0418">Kinase</keyword>
<feature type="region of interest" description="Disordered" evidence="21">
    <location>
        <begin position="250"/>
        <end position="282"/>
    </location>
</feature>